<accession>A0A1M6J8J3</accession>
<dbReference type="Gene3D" id="3.40.30.10">
    <property type="entry name" value="Glutaredoxin"/>
    <property type="match status" value="1"/>
</dbReference>
<dbReference type="CDD" id="cd02980">
    <property type="entry name" value="TRX_Fd_family"/>
    <property type="match status" value="1"/>
</dbReference>
<keyword evidence="2" id="KW-1185">Reference proteome</keyword>
<dbReference type="AlphaFoldDB" id="A0A1M6J8J3"/>
<evidence type="ECO:0000313" key="1">
    <source>
        <dbReference type="EMBL" id="SHJ42960.1"/>
    </source>
</evidence>
<dbReference type="RefSeq" id="WP_073049955.1">
    <property type="nucleotide sequence ID" value="NZ_FQZL01000020.1"/>
</dbReference>
<protein>
    <submittedName>
        <fullName evidence="1">NADP-reducing hydrogenase subunit HndB</fullName>
    </submittedName>
</protein>
<evidence type="ECO:0000313" key="2">
    <source>
        <dbReference type="Proteomes" id="UP000184052"/>
    </source>
</evidence>
<sequence>MNIKSLDELKEIREKSLKKVNLRETGESGEDTIELMVGMATCGIAAGARVTLEALLDEINKQDLKNIRVVQVGCLGYCHSEPIVQVNEPGKEPILYGKVDDAKARDIINKHILKHELLDDSIIINTFDKA</sequence>
<name>A0A1M6J8J3_9FIRM</name>
<proteinExistence type="predicted"/>
<gene>
    <name evidence="1" type="ORF">SAMN02745751_02544</name>
</gene>
<organism evidence="1 2">
    <name type="scientific">Dethiosulfatibacter aminovorans DSM 17477</name>
    <dbReference type="NCBI Taxonomy" id="1121476"/>
    <lineage>
        <taxon>Bacteria</taxon>
        <taxon>Bacillati</taxon>
        <taxon>Bacillota</taxon>
        <taxon>Tissierellia</taxon>
        <taxon>Dethiosulfatibacter</taxon>
    </lineage>
</organism>
<dbReference type="Proteomes" id="UP000184052">
    <property type="component" value="Unassembled WGS sequence"/>
</dbReference>
<reference evidence="1 2" key="1">
    <citation type="submission" date="2016-11" db="EMBL/GenBank/DDBJ databases">
        <authorList>
            <person name="Jaros S."/>
            <person name="Januszkiewicz K."/>
            <person name="Wedrychowicz H."/>
        </authorList>
    </citation>
    <scope>NUCLEOTIDE SEQUENCE [LARGE SCALE GENOMIC DNA]</scope>
    <source>
        <strain evidence="1 2">DSM 17477</strain>
    </source>
</reference>
<dbReference type="SUPFAM" id="SSF52833">
    <property type="entry name" value="Thioredoxin-like"/>
    <property type="match status" value="1"/>
</dbReference>
<dbReference type="STRING" id="1121476.SAMN02745751_02544"/>
<dbReference type="EMBL" id="FQZL01000020">
    <property type="protein sequence ID" value="SHJ42960.1"/>
    <property type="molecule type" value="Genomic_DNA"/>
</dbReference>
<dbReference type="InterPro" id="IPR036249">
    <property type="entry name" value="Thioredoxin-like_sf"/>
</dbReference>